<reference evidence="1" key="1">
    <citation type="submission" date="2020-05" db="EMBL/GenBank/DDBJ databases">
        <title>Large-scale comparative analyses of tick genomes elucidate their genetic diversity and vector capacities.</title>
        <authorList>
            <person name="Jia N."/>
            <person name="Wang J."/>
            <person name="Shi W."/>
            <person name="Du L."/>
            <person name="Sun Y."/>
            <person name="Zhan W."/>
            <person name="Jiang J."/>
            <person name="Wang Q."/>
            <person name="Zhang B."/>
            <person name="Ji P."/>
            <person name="Sakyi L.B."/>
            <person name="Cui X."/>
            <person name="Yuan T."/>
            <person name="Jiang B."/>
            <person name="Yang W."/>
            <person name="Lam T.T.-Y."/>
            <person name="Chang Q."/>
            <person name="Ding S."/>
            <person name="Wang X."/>
            <person name="Zhu J."/>
            <person name="Ruan X."/>
            <person name="Zhao L."/>
            <person name="Wei J."/>
            <person name="Que T."/>
            <person name="Du C."/>
            <person name="Cheng J."/>
            <person name="Dai P."/>
            <person name="Han X."/>
            <person name="Huang E."/>
            <person name="Gao Y."/>
            <person name="Liu J."/>
            <person name="Shao H."/>
            <person name="Ye R."/>
            <person name="Li L."/>
            <person name="Wei W."/>
            <person name="Wang X."/>
            <person name="Wang C."/>
            <person name="Yang T."/>
            <person name="Huo Q."/>
            <person name="Li W."/>
            <person name="Guo W."/>
            <person name="Chen H."/>
            <person name="Zhou L."/>
            <person name="Ni X."/>
            <person name="Tian J."/>
            <person name="Zhou Y."/>
            <person name="Sheng Y."/>
            <person name="Liu T."/>
            <person name="Pan Y."/>
            <person name="Xia L."/>
            <person name="Li J."/>
            <person name="Zhao F."/>
            <person name="Cao W."/>
        </authorList>
    </citation>
    <scope>NUCLEOTIDE SEQUENCE</scope>
    <source>
        <strain evidence="1">Dsil-2018</strain>
    </source>
</reference>
<accession>A0ACB8C2X6</accession>
<protein>
    <submittedName>
        <fullName evidence="1">Uncharacterized protein</fullName>
    </submittedName>
</protein>
<dbReference type="EMBL" id="CM023478">
    <property type="protein sequence ID" value="KAH7933192.1"/>
    <property type="molecule type" value="Genomic_DNA"/>
</dbReference>
<gene>
    <name evidence="1" type="ORF">HPB49_010174</name>
</gene>
<evidence type="ECO:0000313" key="2">
    <source>
        <dbReference type="Proteomes" id="UP000821865"/>
    </source>
</evidence>
<keyword evidence="2" id="KW-1185">Reference proteome</keyword>
<proteinExistence type="predicted"/>
<dbReference type="Proteomes" id="UP000821865">
    <property type="component" value="Chromosome 9"/>
</dbReference>
<sequence>MDLYNRYCNLGDAERNVNAYITCATIGKAAVALCDFIIPSAFKLNGPNTDRYRGLSSSNLTTFRNAFRNIRCIVIGTVSMMSGGLLVLIYQGLRNISQMLLEPFGGFDVMLCGDLRQLPPVRATEMYKRSTLFNTFFNVQRMPRQSVFLLSSARSKAE</sequence>
<comment type="caution">
    <text evidence="1">The sequence shown here is derived from an EMBL/GenBank/DDBJ whole genome shotgun (WGS) entry which is preliminary data.</text>
</comment>
<name>A0ACB8C2X6_DERSI</name>
<organism evidence="1 2">
    <name type="scientific">Dermacentor silvarum</name>
    <name type="common">Tick</name>
    <dbReference type="NCBI Taxonomy" id="543639"/>
    <lineage>
        <taxon>Eukaryota</taxon>
        <taxon>Metazoa</taxon>
        <taxon>Ecdysozoa</taxon>
        <taxon>Arthropoda</taxon>
        <taxon>Chelicerata</taxon>
        <taxon>Arachnida</taxon>
        <taxon>Acari</taxon>
        <taxon>Parasitiformes</taxon>
        <taxon>Ixodida</taxon>
        <taxon>Ixodoidea</taxon>
        <taxon>Ixodidae</taxon>
        <taxon>Rhipicephalinae</taxon>
        <taxon>Dermacentor</taxon>
    </lineage>
</organism>
<evidence type="ECO:0000313" key="1">
    <source>
        <dbReference type="EMBL" id="KAH7933192.1"/>
    </source>
</evidence>